<dbReference type="SMART" id="SM00843">
    <property type="entry name" value="Ftsk_gamma"/>
    <property type="match status" value="1"/>
</dbReference>
<feature type="transmembrane region" description="Helical" evidence="17">
    <location>
        <begin position="154"/>
        <end position="173"/>
    </location>
</feature>
<keyword evidence="7 16" id="KW-0547">Nucleotide-binding</keyword>
<evidence type="ECO:0000256" key="11">
    <source>
        <dbReference type="ARBA" id="ARBA00023125"/>
    </source>
</evidence>
<dbReference type="Gene3D" id="3.40.50.300">
    <property type="entry name" value="P-loop containing nucleotide triphosphate hydrolases"/>
    <property type="match status" value="1"/>
</dbReference>
<comment type="function">
    <text evidence="14">Essential cell division protein that coordinates cell division and chromosome segregation. The N-terminus is involved in assembly of the cell-division machinery. The C-terminus functions as a DNA motor that moves dsDNA in an ATP-dependent manner towards the dif recombination site, which is located within the replication terminus region. Translocation stops specifically at Xer-dif sites, where FtsK interacts with the Xer recombinase, allowing activation of chromosome unlinking by recombination. FtsK orienting polar sequences (KOPS) guide the direction of DNA translocation. FtsK can remove proteins from DNA as it translocates, but translocation stops specifically at XerCD-dif site, thereby preventing removal of XerC and XerD from dif.</text>
</comment>
<keyword evidence="13" id="KW-0131">Cell cycle</keyword>
<feature type="transmembrane region" description="Helical" evidence="17">
    <location>
        <begin position="74"/>
        <end position="98"/>
    </location>
</feature>
<evidence type="ECO:0000313" key="19">
    <source>
        <dbReference type="EMBL" id="GHA76373.1"/>
    </source>
</evidence>
<dbReference type="Pfam" id="PF17854">
    <property type="entry name" value="FtsK_alpha"/>
    <property type="match status" value="1"/>
</dbReference>
<keyword evidence="9 16" id="KW-0067">ATP-binding</keyword>
<dbReference type="GO" id="GO:0007059">
    <property type="term" value="P:chromosome segregation"/>
    <property type="evidence" value="ECO:0007669"/>
    <property type="project" value="UniProtKB-KW"/>
</dbReference>
<evidence type="ECO:0000256" key="5">
    <source>
        <dbReference type="ARBA" id="ARBA00022618"/>
    </source>
</evidence>
<dbReference type="InterPro" id="IPR027417">
    <property type="entry name" value="P-loop_NTPase"/>
</dbReference>
<keyword evidence="11" id="KW-0238">DNA-binding</keyword>
<reference evidence="19" key="2">
    <citation type="submission" date="2020-09" db="EMBL/GenBank/DDBJ databases">
        <authorList>
            <person name="Sun Q."/>
            <person name="Kim S."/>
        </authorList>
    </citation>
    <scope>NUCLEOTIDE SEQUENCE</scope>
    <source>
        <strain evidence="19">KCTC 32501</strain>
    </source>
</reference>
<dbReference type="GO" id="GO:0005524">
    <property type="term" value="F:ATP binding"/>
    <property type="evidence" value="ECO:0007669"/>
    <property type="project" value="UniProtKB-UniRule"/>
</dbReference>
<dbReference type="PANTHER" id="PTHR22683:SF41">
    <property type="entry name" value="DNA TRANSLOCASE FTSK"/>
    <property type="match status" value="1"/>
</dbReference>
<dbReference type="GO" id="GO:0005886">
    <property type="term" value="C:plasma membrane"/>
    <property type="evidence" value="ECO:0007669"/>
    <property type="project" value="UniProtKB-SubCell"/>
</dbReference>
<feature type="binding site" evidence="16">
    <location>
        <begin position="440"/>
        <end position="447"/>
    </location>
    <ligand>
        <name>ATP</name>
        <dbReference type="ChEBI" id="CHEBI:30616"/>
    </ligand>
</feature>
<dbReference type="SUPFAM" id="SSF46785">
    <property type="entry name" value="Winged helix' DNA-binding domain"/>
    <property type="match status" value="1"/>
</dbReference>
<dbReference type="PROSITE" id="PS50901">
    <property type="entry name" value="FTSK"/>
    <property type="match status" value="1"/>
</dbReference>
<dbReference type="InterPro" id="IPR041027">
    <property type="entry name" value="FtsK_alpha"/>
</dbReference>
<organism evidence="19 20">
    <name type="scientific">Formosimonas limnophila</name>
    <dbReference type="NCBI Taxonomy" id="1384487"/>
    <lineage>
        <taxon>Bacteria</taxon>
        <taxon>Pseudomonadati</taxon>
        <taxon>Pseudomonadota</taxon>
        <taxon>Betaproteobacteria</taxon>
        <taxon>Burkholderiales</taxon>
        <taxon>Burkholderiaceae</taxon>
        <taxon>Formosimonas</taxon>
    </lineage>
</organism>
<evidence type="ECO:0000256" key="1">
    <source>
        <dbReference type="ARBA" id="ARBA00004533"/>
    </source>
</evidence>
<dbReference type="Pfam" id="PF01580">
    <property type="entry name" value="FtsK_SpoIIIE"/>
    <property type="match status" value="1"/>
</dbReference>
<keyword evidence="8" id="KW-0159">Chromosome partition</keyword>
<feature type="transmembrane region" description="Helical" evidence="17">
    <location>
        <begin position="20"/>
        <end position="43"/>
    </location>
</feature>
<evidence type="ECO:0000256" key="7">
    <source>
        <dbReference type="ARBA" id="ARBA00022741"/>
    </source>
</evidence>
<evidence type="ECO:0000256" key="17">
    <source>
        <dbReference type="SAM" id="Phobius"/>
    </source>
</evidence>
<feature type="transmembrane region" description="Helical" evidence="17">
    <location>
        <begin position="126"/>
        <end position="142"/>
    </location>
</feature>
<evidence type="ECO:0000256" key="8">
    <source>
        <dbReference type="ARBA" id="ARBA00022829"/>
    </source>
</evidence>
<dbReference type="Pfam" id="PF09397">
    <property type="entry name" value="FtsK_gamma"/>
    <property type="match status" value="1"/>
</dbReference>
<dbReference type="InterPro" id="IPR018541">
    <property type="entry name" value="Ftsk_gamma"/>
</dbReference>
<feature type="transmembrane region" description="Helical" evidence="17">
    <location>
        <begin position="185"/>
        <end position="205"/>
    </location>
</feature>
<dbReference type="Gene3D" id="3.30.980.40">
    <property type="match status" value="1"/>
</dbReference>
<dbReference type="FunFam" id="3.40.50.300:FF:000209">
    <property type="entry name" value="Cell division protein FtsK"/>
    <property type="match status" value="1"/>
</dbReference>
<evidence type="ECO:0000256" key="15">
    <source>
        <dbReference type="ARBA" id="ARBA00025923"/>
    </source>
</evidence>
<comment type="similarity">
    <text evidence="3">Belongs to the FtsK/SpoIIIE/SftA family.</text>
</comment>
<comment type="caution">
    <text evidence="19">The sequence shown here is derived from an EMBL/GenBank/DDBJ whole genome shotgun (WGS) entry which is preliminary data.</text>
</comment>
<evidence type="ECO:0000259" key="18">
    <source>
        <dbReference type="PROSITE" id="PS50901"/>
    </source>
</evidence>
<dbReference type="InterPro" id="IPR050206">
    <property type="entry name" value="FtsK/SpoIIIE/SftA"/>
</dbReference>
<dbReference type="InterPro" id="IPR036388">
    <property type="entry name" value="WH-like_DNA-bd_sf"/>
</dbReference>
<evidence type="ECO:0000256" key="10">
    <source>
        <dbReference type="ARBA" id="ARBA00022989"/>
    </source>
</evidence>
<dbReference type="PANTHER" id="PTHR22683">
    <property type="entry name" value="SPORULATION PROTEIN RELATED"/>
    <property type="match status" value="1"/>
</dbReference>
<name>A0A8J3CP46_9BURK</name>
<evidence type="ECO:0000256" key="12">
    <source>
        <dbReference type="ARBA" id="ARBA00023136"/>
    </source>
</evidence>
<evidence type="ECO:0000256" key="9">
    <source>
        <dbReference type="ARBA" id="ARBA00022840"/>
    </source>
</evidence>
<reference evidence="19" key="1">
    <citation type="journal article" date="2014" name="Int. J. Syst. Evol. Microbiol.">
        <title>Complete genome sequence of Corynebacterium casei LMG S-19264T (=DSM 44701T), isolated from a smear-ripened cheese.</title>
        <authorList>
            <consortium name="US DOE Joint Genome Institute (JGI-PGF)"/>
            <person name="Walter F."/>
            <person name="Albersmeier A."/>
            <person name="Kalinowski J."/>
            <person name="Ruckert C."/>
        </authorList>
    </citation>
    <scope>NUCLEOTIDE SEQUENCE</scope>
    <source>
        <strain evidence="19">KCTC 32501</strain>
    </source>
</reference>
<dbReference type="AlphaFoldDB" id="A0A8J3CP46"/>
<keyword evidence="20" id="KW-1185">Reference proteome</keyword>
<comment type="subunit">
    <text evidence="15">Homohexamer. Forms a ring that surrounds DNA.</text>
</comment>
<keyword evidence="4" id="KW-1003">Cell membrane</keyword>
<dbReference type="RefSeq" id="WP_189493506.1">
    <property type="nucleotide sequence ID" value="NZ_BMZG01000008.1"/>
</dbReference>
<gene>
    <name evidence="19" type="primary">ftsK</name>
    <name evidence="19" type="ORF">GCM10009007_16790</name>
</gene>
<dbReference type="Pfam" id="PF13491">
    <property type="entry name" value="FtsK_4TM"/>
    <property type="match status" value="1"/>
</dbReference>
<accession>A0A8J3CP46</accession>
<evidence type="ECO:0000256" key="3">
    <source>
        <dbReference type="ARBA" id="ARBA00006474"/>
    </source>
</evidence>
<protein>
    <submittedName>
        <fullName evidence="19">DNA translocase FtsK</fullName>
    </submittedName>
</protein>
<evidence type="ECO:0000256" key="16">
    <source>
        <dbReference type="PROSITE-ProRule" id="PRU00289"/>
    </source>
</evidence>
<dbReference type="InterPro" id="IPR002543">
    <property type="entry name" value="FtsK_dom"/>
</dbReference>
<evidence type="ECO:0000256" key="2">
    <source>
        <dbReference type="ARBA" id="ARBA00004651"/>
    </source>
</evidence>
<keyword evidence="6 17" id="KW-0812">Transmembrane</keyword>
<evidence type="ECO:0000256" key="14">
    <source>
        <dbReference type="ARBA" id="ARBA00024784"/>
    </source>
</evidence>
<sequence>MSSKPNTFKAPPLSERASQLLREMTWVLFAILGVALLLILFSYSPKDPSFNHASSQITEIQNWGGRLGAWVSDMMLYVFGLSAYWWVVLCGLVILVGYRRFLHLSLLSFDERCTFLESQQELRDKFLFRVGFAVLLFSSMGLEAQHMSDWALELPYRAGGVLGTMMAGGSGVLPKVIGDTFTTLFLLLFFCTGLSWFFNFSWLSLCERIGSAIEKMFFKIMAHFSAKKDEKVGVEVAQKREKIVEKEKQRIETAPPVRIEPPAPPVVQSERVHKEKQVSLFAEMNNASLPELSLLDPADVMQETVSNETLEYTSRLIEKKLRDFNVEVTVVAAYPGPVVTRYEIEPATGVKGSQIVNLAKDLARSFSMTSIRVVETIPGKNYMALELPNPKRQIVRLSEIIGSQVFHDSHSPLSVALGKDIGGKPVVADVAKMPHLLVAGTTGSGKSVGINTMILSLLYKAEAADVRLILIDPKMLEMSVYEGIPHLLCPVVTDMRQAAHALNWAVGEMEKRYKLMSKLGVRNLAGYNKKIDDAKAKEEHVPNPFSLTPDAPEPLNRLPNIVIVIDELADLMMVVGKKIEELIARIAQKARAAGIHLILATQRPSVDVITGLIKANVPTRIAFQVSSKIDSRTILDQQGAEALLGQGDMLYLPSGLGMPIRVHGAYASDDEVHRVVESLKLQGEPDYLDEILNGGTDAEGGEFGESTDEEADPLYDQAVALVVKSRRASISYVQRELRIGYNRSARLLDQMEKSGVVSAMQSNGNREVIAPNNGG</sequence>
<evidence type="ECO:0000313" key="20">
    <source>
        <dbReference type="Proteomes" id="UP000614287"/>
    </source>
</evidence>
<dbReference type="EMBL" id="BMZG01000008">
    <property type="protein sequence ID" value="GHA76373.1"/>
    <property type="molecule type" value="Genomic_DNA"/>
</dbReference>
<proteinExistence type="inferred from homology"/>
<feature type="domain" description="FtsK" evidence="18">
    <location>
        <begin position="423"/>
        <end position="632"/>
    </location>
</feature>
<dbReference type="GO" id="GO:0051301">
    <property type="term" value="P:cell division"/>
    <property type="evidence" value="ECO:0007669"/>
    <property type="project" value="UniProtKB-KW"/>
</dbReference>
<dbReference type="Proteomes" id="UP000614287">
    <property type="component" value="Unassembled WGS sequence"/>
</dbReference>
<comment type="subcellular location">
    <subcellularLocation>
        <location evidence="1">Cell inner membrane</location>
    </subcellularLocation>
    <subcellularLocation>
        <location evidence="2">Cell membrane</location>
        <topology evidence="2">Multi-pass membrane protein</topology>
    </subcellularLocation>
</comment>
<evidence type="ECO:0000256" key="6">
    <source>
        <dbReference type="ARBA" id="ARBA00022692"/>
    </source>
</evidence>
<dbReference type="GO" id="GO:0003677">
    <property type="term" value="F:DNA binding"/>
    <property type="evidence" value="ECO:0007669"/>
    <property type="project" value="UniProtKB-KW"/>
</dbReference>
<dbReference type="InterPro" id="IPR025199">
    <property type="entry name" value="FtsK_4TM"/>
</dbReference>
<keyword evidence="12 17" id="KW-0472">Membrane</keyword>
<dbReference type="InterPro" id="IPR036390">
    <property type="entry name" value="WH_DNA-bd_sf"/>
</dbReference>
<dbReference type="SUPFAM" id="SSF52540">
    <property type="entry name" value="P-loop containing nucleoside triphosphate hydrolases"/>
    <property type="match status" value="1"/>
</dbReference>
<evidence type="ECO:0000256" key="13">
    <source>
        <dbReference type="ARBA" id="ARBA00023306"/>
    </source>
</evidence>
<keyword evidence="5" id="KW-0132">Cell division</keyword>
<dbReference type="Gene3D" id="1.10.10.10">
    <property type="entry name" value="Winged helix-like DNA-binding domain superfamily/Winged helix DNA-binding domain"/>
    <property type="match status" value="1"/>
</dbReference>
<keyword evidence="10 17" id="KW-1133">Transmembrane helix</keyword>
<evidence type="ECO:0000256" key="4">
    <source>
        <dbReference type="ARBA" id="ARBA00022475"/>
    </source>
</evidence>
<dbReference type="CDD" id="cd01127">
    <property type="entry name" value="TrwB_TraG_TraD_VirD4"/>
    <property type="match status" value="1"/>
</dbReference>